<dbReference type="InterPro" id="IPR026392">
    <property type="entry name" value="Exo/Archaeosortase_dom"/>
</dbReference>
<evidence type="ECO:0000256" key="6">
    <source>
        <dbReference type="ARBA" id="ARBA00022989"/>
    </source>
</evidence>
<dbReference type="GO" id="GO:0006508">
    <property type="term" value="P:proteolysis"/>
    <property type="evidence" value="ECO:0007669"/>
    <property type="project" value="UniProtKB-KW"/>
</dbReference>
<feature type="transmembrane region" description="Helical" evidence="9">
    <location>
        <begin position="287"/>
        <end position="307"/>
    </location>
</feature>
<feature type="transmembrane region" description="Helical" evidence="9">
    <location>
        <begin position="105"/>
        <end position="122"/>
    </location>
</feature>
<proteinExistence type="predicted"/>
<evidence type="ECO:0000313" key="11">
    <source>
        <dbReference type="Proteomes" id="UP000739538"/>
    </source>
</evidence>
<protein>
    <submittedName>
        <fullName evidence="10">Exosortase/archaeosortase family protein</fullName>
    </submittedName>
</protein>
<dbReference type="AlphaFoldDB" id="A0A956NC15"/>
<evidence type="ECO:0000256" key="1">
    <source>
        <dbReference type="ARBA" id="ARBA00004651"/>
    </source>
</evidence>
<keyword evidence="5" id="KW-0378">Hydrolase</keyword>
<feature type="compositionally biased region" description="Polar residues" evidence="8">
    <location>
        <begin position="1"/>
        <end position="20"/>
    </location>
</feature>
<feature type="transmembrane region" description="Helical" evidence="9">
    <location>
        <begin position="128"/>
        <end position="148"/>
    </location>
</feature>
<feature type="transmembrane region" description="Helical" evidence="9">
    <location>
        <begin position="75"/>
        <end position="93"/>
    </location>
</feature>
<keyword evidence="4 9" id="KW-0812">Transmembrane</keyword>
<dbReference type="GO" id="GO:0005886">
    <property type="term" value="C:plasma membrane"/>
    <property type="evidence" value="ECO:0007669"/>
    <property type="project" value="UniProtKB-SubCell"/>
</dbReference>
<accession>A0A956NC15</accession>
<evidence type="ECO:0000256" key="2">
    <source>
        <dbReference type="ARBA" id="ARBA00022475"/>
    </source>
</evidence>
<keyword evidence="2" id="KW-1003">Cell membrane</keyword>
<keyword evidence="7 9" id="KW-0472">Membrane</keyword>
<organism evidence="10 11">
    <name type="scientific">Eiseniibacteriota bacterium</name>
    <dbReference type="NCBI Taxonomy" id="2212470"/>
    <lineage>
        <taxon>Bacteria</taxon>
        <taxon>Candidatus Eiseniibacteriota</taxon>
    </lineage>
</organism>
<dbReference type="Pfam" id="PF09721">
    <property type="entry name" value="Exosortase_EpsH"/>
    <property type="match status" value="1"/>
</dbReference>
<dbReference type="NCBIfam" id="TIGR03109">
    <property type="entry name" value="exosort_XrtA"/>
    <property type="match status" value="1"/>
</dbReference>
<sequence>MAESVDSTYQDGMHPTTSSEAIGEVEAETQRTSGQILGTRNVWVMGAAILALALLAVAFGATFRTLWRTWLNNENYSHGILILPVSLFMVWTARRDLAKLPARSTWLGLPFLIAGVGLHLVGTRGDVTIFQGWGFVAIVAGLVWTWLGTRIAWRLSFPILFLLFMVPALPIFMNQVSFRLKEVAANGSVHLAQILGAPVVQRGMDLYFPSGTLTVENACSGMNSLIALMALGALFAYFGAGPYWRRGLLFLASVPIAIAANVARITSLCVAASVTDTDSASGLFHDIGGFVLFGVALLLLFAAKRLLRC</sequence>
<reference evidence="10" key="2">
    <citation type="journal article" date="2021" name="Microbiome">
        <title>Successional dynamics and alternative stable states in a saline activated sludge microbial community over 9 years.</title>
        <authorList>
            <person name="Wang Y."/>
            <person name="Ye J."/>
            <person name="Ju F."/>
            <person name="Liu L."/>
            <person name="Boyd J.A."/>
            <person name="Deng Y."/>
            <person name="Parks D.H."/>
            <person name="Jiang X."/>
            <person name="Yin X."/>
            <person name="Woodcroft B.J."/>
            <person name="Tyson G.W."/>
            <person name="Hugenholtz P."/>
            <person name="Polz M.F."/>
            <person name="Zhang T."/>
        </authorList>
    </citation>
    <scope>NUCLEOTIDE SEQUENCE</scope>
    <source>
        <strain evidence="10">HKST-UBA02</strain>
    </source>
</reference>
<evidence type="ECO:0000256" key="8">
    <source>
        <dbReference type="SAM" id="MobiDB-lite"/>
    </source>
</evidence>
<dbReference type="InterPro" id="IPR019127">
    <property type="entry name" value="Exosortase"/>
</dbReference>
<gene>
    <name evidence="10" type="ORF">KDA27_11410</name>
</gene>
<dbReference type="NCBIfam" id="TIGR02602">
    <property type="entry name" value="8TM_EpsH"/>
    <property type="match status" value="1"/>
</dbReference>
<comment type="subcellular location">
    <subcellularLocation>
        <location evidence="1">Cell membrane</location>
        <topology evidence="1">Multi-pass membrane protein</topology>
    </subcellularLocation>
</comment>
<evidence type="ECO:0000256" key="7">
    <source>
        <dbReference type="ARBA" id="ARBA00023136"/>
    </source>
</evidence>
<name>A0A956NC15_UNCEI</name>
<feature type="transmembrane region" description="Helical" evidence="9">
    <location>
        <begin position="155"/>
        <end position="173"/>
    </location>
</feature>
<evidence type="ECO:0000256" key="3">
    <source>
        <dbReference type="ARBA" id="ARBA00022670"/>
    </source>
</evidence>
<dbReference type="InterPro" id="IPR017540">
    <property type="entry name" value="Exosortase-1"/>
</dbReference>
<dbReference type="InterPro" id="IPR013426">
    <property type="entry name" value="EpsH-like"/>
</dbReference>
<feature type="transmembrane region" description="Helical" evidence="9">
    <location>
        <begin position="247"/>
        <end position="275"/>
    </location>
</feature>
<evidence type="ECO:0000313" key="10">
    <source>
        <dbReference type="EMBL" id="MCA9756399.1"/>
    </source>
</evidence>
<evidence type="ECO:0000256" key="4">
    <source>
        <dbReference type="ARBA" id="ARBA00022692"/>
    </source>
</evidence>
<dbReference type="GO" id="GO:0008233">
    <property type="term" value="F:peptidase activity"/>
    <property type="evidence" value="ECO:0007669"/>
    <property type="project" value="UniProtKB-KW"/>
</dbReference>
<feature type="transmembrane region" description="Helical" evidence="9">
    <location>
        <begin position="222"/>
        <end position="240"/>
    </location>
</feature>
<evidence type="ECO:0000256" key="5">
    <source>
        <dbReference type="ARBA" id="ARBA00022801"/>
    </source>
</evidence>
<comment type="caution">
    <text evidence="10">The sequence shown here is derived from an EMBL/GenBank/DDBJ whole genome shotgun (WGS) entry which is preliminary data.</text>
</comment>
<dbReference type="Proteomes" id="UP000739538">
    <property type="component" value="Unassembled WGS sequence"/>
</dbReference>
<keyword evidence="3" id="KW-0645">Protease</keyword>
<reference evidence="10" key="1">
    <citation type="submission" date="2020-04" db="EMBL/GenBank/DDBJ databases">
        <authorList>
            <person name="Zhang T."/>
        </authorList>
    </citation>
    <scope>NUCLEOTIDE SEQUENCE</scope>
    <source>
        <strain evidence="10">HKST-UBA02</strain>
    </source>
</reference>
<dbReference type="EMBL" id="JAGQHS010000051">
    <property type="protein sequence ID" value="MCA9756399.1"/>
    <property type="molecule type" value="Genomic_DNA"/>
</dbReference>
<dbReference type="NCBIfam" id="TIGR04178">
    <property type="entry name" value="exo_archaeo"/>
    <property type="match status" value="1"/>
</dbReference>
<feature type="region of interest" description="Disordered" evidence="8">
    <location>
        <begin position="1"/>
        <end position="27"/>
    </location>
</feature>
<evidence type="ECO:0000256" key="9">
    <source>
        <dbReference type="SAM" id="Phobius"/>
    </source>
</evidence>
<feature type="transmembrane region" description="Helical" evidence="9">
    <location>
        <begin position="42"/>
        <end position="63"/>
    </location>
</feature>
<keyword evidence="6 9" id="KW-1133">Transmembrane helix</keyword>